<dbReference type="GO" id="GO:0005839">
    <property type="term" value="C:proteasome core complex"/>
    <property type="evidence" value="ECO:0007669"/>
    <property type="project" value="InterPro"/>
</dbReference>
<evidence type="ECO:0000256" key="2">
    <source>
        <dbReference type="ARBA" id="ARBA00023242"/>
    </source>
</evidence>
<dbReference type="Gene3D" id="3.60.20.10">
    <property type="entry name" value="Glutamine Phosphoribosylpyrophosphate, subunit 1, domain 1"/>
    <property type="match status" value="1"/>
</dbReference>
<dbReference type="AlphaFoldDB" id="A0A8C2LGA7"/>
<name>A0A8C2LGA7_CRIGR</name>
<sequence>ATNQGGLASAAVRGKDCAVIVTQKKVPDKLLDSSTVTHLFKKTENIGCMMTGMTDDSRSQVQRALDMLCKRIAAISQVCTQNAEMRPLGCCMVLIGTDKEQGPQVYECDPVGYHCGFKTTAEGVKQTESTMKKKFDWPFEQTVKTAITCLSTALSIDFKPSEIEVGEVSVENPKFRILSETEINAHLVGLVEKD</sequence>
<dbReference type="InterPro" id="IPR050115">
    <property type="entry name" value="Proteasome_alpha"/>
</dbReference>
<dbReference type="Proteomes" id="UP000694386">
    <property type="component" value="Unplaced"/>
</dbReference>
<dbReference type="GO" id="GO:0051603">
    <property type="term" value="P:proteolysis involved in protein catabolic process"/>
    <property type="evidence" value="ECO:0007669"/>
    <property type="project" value="InterPro"/>
</dbReference>
<dbReference type="InterPro" id="IPR001353">
    <property type="entry name" value="Proteasome_sua/b"/>
</dbReference>
<dbReference type="Ensembl" id="ENSCGRT00001004651.1">
    <property type="protein sequence ID" value="ENSCGRP00001003256.1"/>
    <property type="gene ID" value="ENSCGRG00001003904.1"/>
</dbReference>
<dbReference type="InterPro" id="IPR029055">
    <property type="entry name" value="Ntn_hydrolases_N"/>
</dbReference>
<proteinExistence type="predicted"/>
<dbReference type="Pfam" id="PF00227">
    <property type="entry name" value="Proteasome"/>
    <property type="match status" value="1"/>
</dbReference>
<evidence type="ECO:0008006" key="5">
    <source>
        <dbReference type="Google" id="ProtNLM"/>
    </source>
</evidence>
<protein>
    <recommendedName>
        <fullName evidence="5">PSMA6</fullName>
    </recommendedName>
</protein>
<evidence type="ECO:0000256" key="1">
    <source>
        <dbReference type="ARBA" id="ARBA00022942"/>
    </source>
</evidence>
<dbReference type="OMA" id="PTLHMTD"/>
<keyword evidence="2" id="KW-0539">Nucleus</keyword>
<dbReference type="SUPFAM" id="SSF56235">
    <property type="entry name" value="N-terminal nucleophile aminohydrolases (Ntn hydrolases)"/>
    <property type="match status" value="1"/>
</dbReference>
<reference evidence="3" key="1">
    <citation type="submission" date="2025-08" db="UniProtKB">
        <authorList>
            <consortium name="Ensembl"/>
        </authorList>
    </citation>
    <scope>IDENTIFICATION</scope>
</reference>
<evidence type="ECO:0000313" key="3">
    <source>
        <dbReference type="Ensembl" id="ENSCGRP00001003256.1"/>
    </source>
</evidence>
<accession>A0A8C2LGA7</accession>
<evidence type="ECO:0000313" key="4">
    <source>
        <dbReference type="Proteomes" id="UP000694386"/>
    </source>
</evidence>
<dbReference type="PANTHER" id="PTHR11599">
    <property type="entry name" value="PROTEASOME SUBUNIT ALPHA/BETA"/>
    <property type="match status" value="1"/>
</dbReference>
<organism evidence="3 4">
    <name type="scientific">Cricetulus griseus</name>
    <name type="common">Chinese hamster</name>
    <name type="synonym">Cricetulus barabensis griseus</name>
    <dbReference type="NCBI Taxonomy" id="10029"/>
    <lineage>
        <taxon>Eukaryota</taxon>
        <taxon>Metazoa</taxon>
        <taxon>Chordata</taxon>
        <taxon>Craniata</taxon>
        <taxon>Vertebrata</taxon>
        <taxon>Euteleostomi</taxon>
        <taxon>Mammalia</taxon>
        <taxon>Eutheria</taxon>
        <taxon>Euarchontoglires</taxon>
        <taxon>Glires</taxon>
        <taxon>Rodentia</taxon>
        <taxon>Myomorpha</taxon>
        <taxon>Muroidea</taxon>
        <taxon>Cricetidae</taxon>
        <taxon>Cricetinae</taxon>
        <taxon>Cricetulus</taxon>
    </lineage>
</organism>
<keyword evidence="1" id="KW-0647">Proteasome</keyword>
<reference evidence="3" key="2">
    <citation type="submission" date="2025-09" db="UniProtKB">
        <authorList>
            <consortium name="Ensembl"/>
        </authorList>
    </citation>
    <scope>IDENTIFICATION</scope>
</reference>